<dbReference type="PANTHER" id="PTHR35191:SF1">
    <property type="entry name" value="PROPHAGE SIDE TAIL FIBER PROTEIN HOMOLOG STFQ-RELATED"/>
    <property type="match status" value="1"/>
</dbReference>
<keyword evidence="2" id="KW-0945">Host-virus interaction</keyword>
<dbReference type="AlphaFoldDB" id="A0A7H8UCV9"/>
<accession>A0A7H8UCV9</accession>
<comment type="subcellular location">
    <subcellularLocation>
        <location evidence="1">Virion</location>
    </subcellularLocation>
</comment>
<feature type="domain" description="Phage tail fibre protein N-terminal" evidence="3">
    <location>
        <begin position="1"/>
        <end position="151"/>
    </location>
</feature>
<evidence type="ECO:0000313" key="6">
    <source>
        <dbReference type="Proteomes" id="UP000509421"/>
    </source>
</evidence>
<proteinExistence type="predicted"/>
<evidence type="ECO:0000259" key="3">
    <source>
        <dbReference type="Pfam" id="PF12571"/>
    </source>
</evidence>
<name>A0A7H8UCV9_ENTCL</name>
<sequence>MTVKYKTVITKAGAEKLAAATVPNAKKVNFTAMAVGDGGGALPVPDASKTKLVNEVWRHALNKISQDKKNKNYVVAELLIPPEVGGFWMREMGLYDDTGTLIAMGNMAESYKPALAEGSGRAQTVRMVIMVSDIASVELTIDTSTVMATQDYVDGKLTEHEQSRRHPDATLTAKGFTQLSSAVDSTSEVLAATPKAVKAAYDLANGKYTAADATTARKGIVQLSSAIDSVSEVLAATPKAVKAAYDSATAANKNASERVSKAGDSMSGTLNQDSVVQATYNLTALSNATTGNKNYLRKMRGGAADTIWHETVQGVEYRLATGNTDAQEELAISASTGLRVRGNITSQLGGFYSGNTKKLSFVSANTSDRNAVLRLWGNVDRPTVVELGDDTSYHFYSQRNKDGSLLFQANGAGQFSGYLRSNGEVQSISANSYRIAYGNYGCFWRNDGNNLYLMLTNKGDAYGNYNALRPLRVSLETGALQSETPLTVDNTIYATKEVTAGYSNSFAWVEQYKTKAPFYNSYSTSGASEYHPALKQQASIAGVNSWAFSMGSLVSGTALSWHLHMKGSGAQDINYKWDTSGNFSAPGQIIPGSFANFDTRYYTKAQSDAGYMAKAGAYTKAESDGRFQPKGNYTPAGQAYTKAESDGRYQPKGNYTPAGQAYTKAESDARYGVGKTTTGNNNAYYTHGNGAVFMQAVRGISVGNNTAVTVTLPTSFPNGILGIGASYWGAGGNNSDSFYLCTPVGKNQVKIETHNCNGAFSLIVSGY</sequence>
<dbReference type="InterPro" id="IPR005068">
    <property type="entry name" value="Phage_lambda_Stf-r2"/>
</dbReference>
<dbReference type="InterPro" id="IPR022225">
    <property type="entry name" value="Phage_tail_fibre_N"/>
</dbReference>
<dbReference type="Pfam" id="PF21446">
    <property type="entry name" value="Gp34_trimer"/>
    <property type="match status" value="1"/>
</dbReference>
<dbReference type="GO" id="GO:0019062">
    <property type="term" value="P:virion attachment to host cell"/>
    <property type="evidence" value="ECO:0007669"/>
    <property type="project" value="InterPro"/>
</dbReference>
<dbReference type="InterPro" id="IPR048390">
    <property type="entry name" value="Gp34_trimer"/>
</dbReference>
<evidence type="ECO:0000313" key="5">
    <source>
        <dbReference type="EMBL" id="QKZ97701.1"/>
    </source>
</evidence>
<protein>
    <submittedName>
        <fullName evidence="5">Phage tail protein</fullName>
    </submittedName>
</protein>
<dbReference type="PANTHER" id="PTHR35191">
    <property type="entry name" value="PROPHAGE SIDE TAIL FIBER PROTEIN HOMOLOG STFQ-RELATED"/>
    <property type="match status" value="1"/>
</dbReference>
<dbReference type="Pfam" id="PF03406">
    <property type="entry name" value="Phage_fiber_2"/>
    <property type="match status" value="2"/>
</dbReference>
<gene>
    <name evidence="5" type="ORF">HWQ14_08370</name>
</gene>
<evidence type="ECO:0000259" key="4">
    <source>
        <dbReference type="Pfam" id="PF21446"/>
    </source>
</evidence>
<dbReference type="Proteomes" id="UP000509421">
    <property type="component" value="Chromosome"/>
</dbReference>
<dbReference type="EMBL" id="CP056117">
    <property type="protein sequence ID" value="QKZ97701.1"/>
    <property type="molecule type" value="Genomic_DNA"/>
</dbReference>
<dbReference type="RefSeq" id="WP_176609452.1">
    <property type="nucleotide sequence ID" value="NZ_CP056117.1"/>
</dbReference>
<feature type="domain" description="Long-tail fiber proximal subunit trimerization" evidence="4">
    <location>
        <begin position="379"/>
        <end position="472"/>
    </location>
</feature>
<dbReference type="InterPro" id="IPR051934">
    <property type="entry name" value="Phage_Tail_Fiber_Structural"/>
</dbReference>
<reference evidence="5 6" key="1">
    <citation type="submission" date="2020-06" db="EMBL/GenBank/DDBJ databases">
        <title>Long-read sequencing of DSM26481-BlokeschLab.</title>
        <authorList>
            <person name="Blokesch M."/>
        </authorList>
    </citation>
    <scope>NUCLEOTIDE SEQUENCE [LARGE SCALE GENOMIC DNA]</scope>
    <source>
        <strain evidence="5 6">DSM 26481</strain>
    </source>
</reference>
<dbReference type="Pfam" id="PF12571">
    <property type="entry name" value="Phage_tail_fib"/>
    <property type="match status" value="1"/>
</dbReference>
<evidence type="ECO:0000256" key="1">
    <source>
        <dbReference type="ARBA" id="ARBA00004328"/>
    </source>
</evidence>
<dbReference type="GO" id="GO:0046718">
    <property type="term" value="P:symbiont entry into host cell"/>
    <property type="evidence" value="ECO:0007669"/>
    <property type="project" value="InterPro"/>
</dbReference>
<evidence type="ECO:0000256" key="2">
    <source>
        <dbReference type="ARBA" id="ARBA00022581"/>
    </source>
</evidence>
<organism evidence="5 6">
    <name type="scientific">Enterobacter cloacae</name>
    <dbReference type="NCBI Taxonomy" id="550"/>
    <lineage>
        <taxon>Bacteria</taxon>
        <taxon>Pseudomonadati</taxon>
        <taxon>Pseudomonadota</taxon>
        <taxon>Gammaproteobacteria</taxon>
        <taxon>Enterobacterales</taxon>
        <taxon>Enterobacteriaceae</taxon>
        <taxon>Enterobacter</taxon>
        <taxon>Enterobacter cloacae complex</taxon>
    </lineage>
</organism>